<dbReference type="InterPro" id="IPR011234">
    <property type="entry name" value="Fumarylacetoacetase-like_C"/>
</dbReference>
<evidence type="ECO:0000313" key="16">
    <source>
        <dbReference type="EMBL" id="ETN38878.1"/>
    </source>
</evidence>
<keyword evidence="6 12" id="KW-0106">Calcium</keyword>
<dbReference type="VEuPathDB" id="FungiDB:HMPREF1541_06919"/>
<feature type="binding site" evidence="12">
    <location>
        <position position="243"/>
    </location>
    <ligand>
        <name>Mg(2+)</name>
        <dbReference type="ChEBI" id="CHEBI:18420"/>
    </ligand>
</feature>
<dbReference type="SUPFAM" id="SSF56529">
    <property type="entry name" value="FAH"/>
    <property type="match status" value="1"/>
</dbReference>
<dbReference type="Proteomes" id="UP000030752">
    <property type="component" value="Unassembled WGS sequence"/>
</dbReference>
<dbReference type="GO" id="GO:1902000">
    <property type="term" value="P:homogentisate catabolic process"/>
    <property type="evidence" value="ECO:0007669"/>
    <property type="project" value="TreeGrafter"/>
</dbReference>
<evidence type="ECO:0000256" key="11">
    <source>
        <dbReference type="PIRSR" id="PIRSR605959-2"/>
    </source>
</evidence>
<dbReference type="InterPro" id="IPR036663">
    <property type="entry name" value="Fumarylacetoacetase_C_sf"/>
</dbReference>
<comment type="catalytic activity">
    <reaction evidence="13">
        <text>4-fumarylacetoacetate + H2O = acetoacetate + fumarate + H(+)</text>
        <dbReference type="Rhea" id="RHEA:10244"/>
        <dbReference type="ChEBI" id="CHEBI:13705"/>
        <dbReference type="ChEBI" id="CHEBI:15377"/>
        <dbReference type="ChEBI" id="CHEBI:15378"/>
        <dbReference type="ChEBI" id="CHEBI:18034"/>
        <dbReference type="ChEBI" id="CHEBI:29806"/>
        <dbReference type="EC" id="3.7.1.2"/>
    </reaction>
</comment>
<dbReference type="GeneID" id="19974258"/>
<evidence type="ECO:0000256" key="4">
    <source>
        <dbReference type="ARBA" id="ARBA00022723"/>
    </source>
</evidence>
<keyword evidence="17" id="KW-1185">Reference proteome</keyword>
<evidence type="ECO:0000256" key="10">
    <source>
        <dbReference type="PIRSR" id="PIRSR605959-1"/>
    </source>
</evidence>
<dbReference type="OrthoDB" id="9971669at2759"/>
<dbReference type="GO" id="GO:0006559">
    <property type="term" value="P:L-phenylalanine catabolic process"/>
    <property type="evidence" value="ECO:0007669"/>
    <property type="project" value="UniProtKB-UniRule"/>
</dbReference>
<dbReference type="InterPro" id="IPR036462">
    <property type="entry name" value="Fumarylacetoacetase_N_sf"/>
</dbReference>
<comment type="cofactor">
    <cofactor evidence="13">
        <name>Mg(2+)</name>
        <dbReference type="ChEBI" id="CHEBI:18420"/>
    </cofactor>
    <cofactor evidence="13">
        <name>Ca(2+)</name>
        <dbReference type="ChEBI" id="CHEBI:29108"/>
    </cofactor>
</comment>
<evidence type="ECO:0000313" key="17">
    <source>
        <dbReference type="Proteomes" id="UP000030752"/>
    </source>
</evidence>
<dbReference type="EMBL" id="KB822722">
    <property type="protein sequence ID" value="ETN38878.1"/>
    <property type="molecule type" value="Genomic_DNA"/>
</dbReference>
<feature type="domain" description="Fumarylacetoacetase-like C-terminal" evidence="14">
    <location>
        <begin position="129"/>
        <end position="439"/>
    </location>
</feature>
<feature type="binding site" evidence="12">
    <location>
        <position position="209"/>
    </location>
    <ligand>
        <name>Ca(2+)</name>
        <dbReference type="ChEBI" id="CHEBI:29108"/>
    </ligand>
</feature>
<dbReference type="InterPro" id="IPR015377">
    <property type="entry name" value="Fumarylacetoacetase_N"/>
</dbReference>
<feature type="binding site" evidence="12">
    <location>
        <position position="130"/>
    </location>
    <ligand>
        <name>Ca(2+)</name>
        <dbReference type="ChEBI" id="CHEBI:29108"/>
    </ligand>
</feature>
<feature type="binding site" evidence="12">
    <location>
        <position position="243"/>
    </location>
    <ligand>
        <name>Ca(2+)</name>
        <dbReference type="ChEBI" id="CHEBI:29108"/>
    </ligand>
</feature>
<dbReference type="InterPro" id="IPR005959">
    <property type="entry name" value="Fumarylacetoacetase"/>
</dbReference>
<dbReference type="Gene3D" id="2.30.30.230">
    <property type="entry name" value="Fumarylacetoacetase, N-terminal domain"/>
    <property type="match status" value="1"/>
</dbReference>
<dbReference type="SUPFAM" id="SSF63433">
    <property type="entry name" value="Fumarylacetoacetate hydrolase, FAH, N-terminal domain"/>
    <property type="match status" value="1"/>
</dbReference>
<evidence type="ECO:0000256" key="3">
    <source>
        <dbReference type="ARBA" id="ARBA00012094"/>
    </source>
</evidence>
<protein>
    <recommendedName>
        <fullName evidence="3 13">Fumarylacetoacetase</fullName>
        <ecNumber evidence="3 13">3.7.1.2</ecNumber>
    </recommendedName>
    <alternativeName>
        <fullName evidence="13">Fumarylacetoacetate hydrolase</fullName>
    </alternativeName>
</protein>
<feature type="binding site" evidence="11">
    <location>
        <position position="250"/>
    </location>
    <ligand>
        <name>substrate</name>
    </ligand>
</feature>
<dbReference type="GO" id="GO:0004334">
    <property type="term" value="F:fumarylacetoacetase activity"/>
    <property type="evidence" value="ECO:0007669"/>
    <property type="project" value="UniProtKB-UniRule"/>
</dbReference>
<evidence type="ECO:0000256" key="2">
    <source>
        <dbReference type="ARBA" id="ARBA00010211"/>
    </source>
</evidence>
<dbReference type="EC" id="3.7.1.2" evidence="3 13"/>
<comment type="similarity">
    <text evidence="2 13">Belongs to the FAH family.</text>
</comment>
<evidence type="ECO:0000256" key="6">
    <source>
        <dbReference type="ARBA" id="ARBA00022837"/>
    </source>
</evidence>
<comment type="pathway">
    <text evidence="1 13">Amino-acid degradation; L-phenylalanine degradation; acetoacetate and fumarate from L-phenylalanine: step 6/6.</text>
</comment>
<sequence>MTSPATTRPGWDDAHFTPSNIPYGIASTSSHPGARPVTRLYNNVYFLSDLISHNLIGPFPPDTASTLTNESTLNAFAALSTSTHQEVRSALQKLFLDSPQQQAPEQLQPFAHPLQSVTLHLPFQTGDFTDFSCSHDHVLNAGEAATGTRALPPAFPYYPIGYSGRTSSIVPSGTPITRPYGAIRASSTTTTGATAPSVVFVPSRAVDFELEVAAVISRPTSLGDRVSLADAEAHIFGLLLLNDWSARDIQTLEMPPLGPLNGKSFGTTLSPWVVPMQALEPFRCSGAARREEGKGAGGGGVEQPVAYLRSEVGAEALGPHFRIDLQVDLFPGFHEQARQGLGEAVEGVTVCRSRLDTLAYGFRDLVVHQTVNGCALRTGDLLATGTVSGSEEGSLGCLMEMTKGGKQTLKLGNGEQRVYLEDGDGVRLTGWAGELGTVECVGFGEAWGVLLPARE</sequence>
<keyword evidence="8 13" id="KW-0828">Tyrosine catabolism</keyword>
<proteinExistence type="inferred from homology"/>
<feature type="active site" description="Proton acceptor" evidence="10">
    <location>
        <position position="137"/>
    </location>
</feature>
<keyword evidence="4 12" id="KW-0479">Metal-binding</keyword>
<dbReference type="GO" id="GO:0006572">
    <property type="term" value="P:L-tyrosine catabolic process"/>
    <property type="evidence" value="ECO:0007669"/>
    <property type="project" value="UniProtKB-UniRule"/>
</dbReference>
<dbReference type="GO" id="GO:0046872">
    <property type="term" value="F:metal ion binding"/>
    <property type="evidence" value="ECO:0007669"/>
    <property type="project" value="UniProtKB-UniRule"/>
</dbReference>
<keyword evidence="9 13" id="KW-0585">Phenylalanine catabolism</keyword>
<gene>
    <name evidence="16" type="ORF">HMPREF1541_06919</name>
</gene>
<keyword evidence="7 12" id="KW-0460">Magnesium</keyword>
<dbReference type="STRING" id="1220924.W2RT28"/>
<evidence type="ECO:0000256" key="8">
    <source>
        <dbReference type="ARBA" id="ARBA00022878"/>
    </source>
</evidence>
<dbReference type="RefSeq" id="XP_008719467.1">
    <property type="nucleotide sequence ID" value="XM_008721245.1"/>
</dbReference>
<evidence type="ECO:0000259" key="15">
    <source>
        <dbReference type="Pfam" id="PF09298"/>
    </source>
</evidence>
<feature type="binding site" evidence="12">
    <location>
        <position position="211"/>
    </location>
    <ligand>
        <name>Ca(2+)</name>
        <dbReference type="ChEBI" id="CHEBI:29108"/>
    </ligand>
</feature>
<evidence type="ECO:0000256" key="13">
    <source>
        <dbReference type="RuleBase" id="RU366008"/>
    </source>
</evidence>
<organism evidence="16 17">
    <name type="scientific">Cyphellophora europaea (strain CBS 101466)</name>
    <name type="common">Phialophora europaea</name>
    <dbReference type="NCBI Taxonomy" id="1220924"/>
    <lineage>
        <taxon>Eukaryota</taxon>
        <taxon>Fungi</taxon>
        <taxon>Dikarya</taxon>
        <taxon>Ascomycota</taxon>
        <taxon>Pezizomycotina</taxon>
        <taxon>Eurotiomycetes</taxon>
        <taxon>Chaetothyriomycetidae</taxon>
        <taxon>Chaetothyriales</taxon>
        <taxon>Cyphellophoraceae</taxon>
        <taxon>Cyphellophora</taxon>
    </lineage>
</organism>
<dbReference type="Pfam" id="PF01557">
    <property type="entry name" value="FAA_hydrolase"/>
    <property type="match status" value="1"/>
</dbReference>
<dbReference type="eggNOG" id="KOG2843">
    <property type="taxonomic scope" value="Eukaryota"/>
</dbReference>
<feature type="binding site" evidence="11">
    <location>
        <position position="386"/>
    </location>
    <ligand>
        <name>substrate</name>
    </ligand>
</feature>
<name>W2RT28_CYPE1</name>
<evidence type="ECO:0000259" key="14">
    <source>
        <dbReference type="Pfam" id="PF01557"/>
    </source>
</evidence>
<dbReference type="Pfam" id="PF09298">
    <property type="entry name" value="FAA_hydrolase_N"/>
    <property type="match status" value="1"/>
</dbReference>
<dbReference type="HOGENOM" id="CLU_026207_2_0_1"/>
<dbReference type="PANTHER" id="PTHR43069:SF5">
    <property type="entry name" value="FUMARYLACETOACETASE"/>
    <property type="match status" value="1"/>
</dbReference>
<evidence type="ECO:0000256" key="12">
    <source>
        <dbReference type="PIRSR" id="PIRSR605959-3"/>
    </source>
</evidence>
<evidence type="ECO:0000256" key="1">
    <source>
        <dbReference type="ARBA" id="ARBA00004782"/>
    </source>
</evidence>
<dbReference type="AlphaFoldDB" id="W2RT28"/>
<dbReference type="UniPathway" id="UPA00139">
    <property type="reaction ID" value="UER00341"/>
</dbReference>
<feature type="domain" description="Fumarylacetoacetase N-terminal" evidence="15">
    <location>
        <begin position="20"/>
        <end position="122"/>
    </location>
</feature>
<keyword evidence="5 13" id="KW-0378">Hydrolase</keyword>
<accession>W2RT28</accession>
<evidence type="ECO:0000256" key="7">
    <source>
        <dbReference type="ARBA" id="ARBA00022842"/>
    </source>
</evidence>
<dbReference type="Gene3D" id="3.90.850.10">
    <property type="entry name" value="Fumarylacetoacetase-like, C-terminal domain"/>
    <property type="match status" value="1"/>
</dbReference>
<dbReference type="InParanoid" id="W2RT28"/>
<evidence type="ECO:0000256" key="5">
    <source>
        <dbReference type="ARBA" id="ARBA00022801"/>
    </source>
</evidence>
<reference evidence="16 17" key="1">
    <citation type="submission" date="2013-03" db="EMBL/GenBank/DDBJ databases">
        <title>The Genome Sequence of Phialophora europaea CBS 101466.</title>
        <authorList>
            <consortium name="The Broad Institute Genomics Platform"/>
            <person name="Cuomo C."/>
            <person name="de Hoog S."/>
            <person name="Gorbushina A."/>
            <person name="Walker B."/>
            <person name="Young S.K."/>
            <person name="Zeng Q."/>
            <person name="Gargeya S."/>
            <person name="Fitzgerald M."/>
            <person name="Haas B."/>
            <person name="Abouelleil A."/>
            <person name="Allen A.W."/>
            <person name="Alvarado L."/>
            <person name="Arachchi H.M."/>
            <person name="Berlin A.M."/>
            <person name="Chapman S.B."/>
            <person name="Gainer-Dewar J."/>
            <person name="Goldberg J."/>
            <person name="Griggs A."/>
            <person name="Gujja S."/>
            <person name="Hansen M."/>
            <person name="Howarth C."/>
            <person name="Imamovic A."/>
            <person name="Ireland A."/>
            <person name="Larimer J."/>
            <person name="McCowan C."/>
            <person name="Murphy C."/>
            <person name="Pearson M."/>
            <person name="Poon T.W."/>
            <person name="Priest M."/>
            <person name="Roberts A."/>
            <person name="Saif S."/>
            <person name="Shea T."/>
            <person name="Sisk P."/>
            <person name="Sykes S."/>
            <person name="Wortman J."/>
            <person name="Nusbaum C."/>
            <person name="Birren B."/>
        </authorList>
    </citation>
    <scope>NUCLEOTIDE SEQUENCE [LARGE SCALE GENOMIC DNA]</scope>
    <source>
        <strain evidence="16 17">CBS 101466</strain>
    </source>
</reference>
<dbReference type="PANTHER" id="PTHR43069">
    <property type="entry name" value="FUMARYLACETOACETASE"/>
    <property type="match status" value="1"/>
</dbReference>
<feature type="binding site" evidence="12">
    <location>
        <position position="263"/>
    </location>
    <ligand>
        <name>Mg(2+)</name>
        <dbReference type="ChEBI" id="CHEBI:18420"/>
    </ligand>
</feature>
<feature type="binding site" evidence="12">
    <location>
        <position position="267"/>
    </location>
    <ligand>
        <name>Mg(2+)</name>
        <dbReference type="ChEBI" id="CHEBI:18420"/>
    </ligand>
</feature>
<evidence type="ECO:0000256" key="9">
    <source>
        <dbReference type="ARBA" id="ARBA00023232"/>
    </source>
</evidence>